<gene>
    <name evidence="3" type="ORF">JHL17_01205</name>
</gene>
<feature type="coiled-coil region" evidence="1">
    <location>
        <begin position="485"/>
        <end position="519"/>
    </location>
</feature>
<proteinExistence type="predicted"/>
<organism evidence="3 4">
    <name type="scientific">Azospirillum endophyticum</name>
    <dbReference type="NCBI Taxonomy" id="2800326"/>
    <lineage>
        <taxon>Bacteria</taxon>
        <taxon>Pseudomonadati</taxon>
        <taxon>Pseudomonadota</taxon>
        <taxon>Alphaproteobacteria</taxon>
        <taxon>Rhodospirillales</taxon>
        <taxon>Azospirillaceae</taxon>
        <taxon>Azospirillum</taxon>
    </lineage>
</organism>
<dbReference type="PANTHER" id="PTHR41259:SF1">
    <property type="entry name" value="DOUBLE-STRAND BREAK REPAIR RAD50 ATPASE, PUTATIVE-RELATED"/>
    <property type="match status" value="1"/>
</dbReference>
<protein>
    <submittedName>
        <fullName evidence="3">AAA family ATPase</fullName>
    </submittedName>
</protein>
<evidence type="ECO:0000313" key="4">
    <source>
        <dbReference type="Proteomes" id="UP000652760"/>
    </source>
</evidence>
<accession>A0ABS1EXX3</accession>
<keyword evidence="4" id="KW-1185">Reference proteome</keyword>
<feature type="domain" description="YhaN AAA" evidence="2">
    <location>
        <begin position="2"/>
        <end position="207"/>
    </location>
</feature>
<dbReference type="PANTHER" id="PTHR41259">
    <property type="entry name" value="DOUBLE-STRAND BREAK REPAIR RAD50 ATPASE, PUTATIVE-RELATED"/>
    <property type="match status" value="1"/>
</dbReference>
<name>A0ABS1EXX3_9PROT</name>
<dbReference type="Pfam" id="PF13514">
    <property type="entry name" value="AAA_27"/>
    <property type="match status" value="1"/>
</dbReference>
<dbReference type="InterPro" id="IPR038734">
    <property type="entry name" value="YhaN_AAA"/>
</dbReference>
<evidence type="ECO:0000313" key="3">
    <source>
        <dbReference type="EMBL" id="MBK1836016.1"/>
    </source>
</evidence>
<keyword evidence="1" id="KW-0175">Coiled coil</keyword>
<reference evidence="4" key="1">
    <citation type="submission" date="2021-01" db="EMBL/GenBank/DDBJ databases">
        <title>Genome public.</title>
        <authorList>
            <person name="Liu C."/>
            <person name="Sun Q."/>
        </authorList>
    </citation>
    <scope>NUCLEOTIDE SEQUENCE [LARGE SCALE GENOMIC DNA]</scope>
    <source>
        <strain evidence="4">YIM B02556</strain>
    </source>
</reference>
<dbReference type="InterPro" id="IPR027417">
    <property type="entry name" value="P-loop_NTPase"/>
</dbReference>
<dbReference type="EMBL" id="JAENHM010000003">
    <property type="protein sequence ID" value="MBK1836016.1"/>
    <property type="molecule type" value="Genomic_DNA"/>
</dbReference>
<sequence length="1142" mass="125675">MMRFAELHLERYGHFEDCRLPFQAGAPDFHMVYGPNEAGKSTTLSAVSDLLFGFPMRSPFNFRFDYALLRVGAVLEEDGRRLACRRRKSRDQSLMDAADCPLDEGLLSALLHGLNRETFGAGFSLNQAGLRDGGQAMLQASDDLGQALFAAGSGLTEISKVREALDNELDAIWGKRAAARRTFVAAERQLDACLKTMREAQLRPKEWSAAQAKVEACEQTLRDLLQRQDALTVQRDAAERLRRIDTAMRSRAALLAEIAAEGLVTVFSPAEDTAARTLLAALTKAVEAYDAAKRHRDDVAEKLSRLQPDPIAALGEHIERLIEKRGGITKDVSDLARLTVERQGLLERAASLRTELTLPGDLPSGLEVKKLRDIAKRHLNLANGLGARDGELENLRTDARKLREDLADAVVAEGLDEIRAAIGHARGLGDDIDYRCAEALAAIERADAETRLALAALAPWQGDADRLARLCEFDDGELQAASDAELKLATRLESERAELRRLENEIEQLGTRRGLLTQTGQAVSADEVLRARQARDDLWTAIGIHLREGRAAEAQALGDDFTAALQDADAVADRRYATAEESARLTALDHQQTLLDLTRQQAEKAVQEAESALSAQTISWEDRLRAQGLPPLTPLRLRAWFAQRHTALDLHHQTAEARRQAARLMERRAEAVGILARALTVSPENDRLSPLLAAADRERMKGEILEQAFREKNAKLAALEESISRCERQDIQDRRALQATVTDWTEASARLGIAADIAGIDHWLELVEELRGILDGISAHDRRLDIIGKDRKSFDAEVEALAADAQMDIQADPMRTLDALRERLTKARSVAQEIETLEAERKKHQADMDRAAIDRTIALDRLGPFMNRAEVAEAALLPPLLDRSKAYQDCLARLAEAERRIVADGDALPLADLIAAWEACDPEMVASQSATLGQALEALNKEVAEAANALGEARMVFQSLDQSSHGAADAAADAEAAKADMKAEADLYVLKRAQQLLLNRAVEQYRTRRQAPLLTRAGMLFRTLTLGHFVDFRIDHDPSTPRLLGLRHDGETLVPIEGMSEGTRDQLFLALRLAAVEQSIAAGVRVPFIADDLFVNFDDDRAEAGLNLLAGLAASTQVLFFTHHTHLRNMGQAVAGLTQLEL</sequence>
<dbReference type="SUPFAM" id="SSF52540">
    <property type="entry name" value="P-loop containing nucleoside triphosphate hydrolases"/>
    <property type="match status" value="1"/>
</dbReference>
<feature type="coiled-coil region" evidence="1">
    <location>
        <begin position="817"/>
        <end position="854"/>
    </location>
</feature>
<comment type="caution">
    <text evidence="3">The sequence shown here is derived from an EMBL/GenBank/DDBJ whole genome shotgun (WGS) entry which is preliminary data.</text>
</comment>
<evidence type="ECO:0000256" key="1">
    <source>
        <dbReference type="SAM" id="Coils"/>
    </source>
</evidence>
<evidence type="ECO:0000259" key="2">
    <source>
        <dbReference type="Pfam" id="PF13514"/>
    </source>
</evidence>
<dbReference type="Proteomes" id="UP000652760">
    <property type="component" value="Unassembled WGS sequence"/>
</dbReference>
<dbReference type="Gene3D" id="3.40.50.300">
    <property type="entry name" value="P-loop containing nucleotide triphosphate hydrolases"/>
    <property type="match status" value="2"/>
</dbReference>